<accession>A0A0B7A7B8</accession>
<feature type="non-terminal residue" evidence="1">
    <location>
        <position position="1"/>
    </location>
</feature>
<proteinExistence type="predicted"/>
<sequence length="60" mass="7160">YKRPSGDPSSFYKKSSEDIAISDTKLQDNLKDILKRWREKDVRRLNKDHQELEDDYTSSI</sequence>
<dbReference type="EMBL" id="HACG01029818">
    <property type="protein sequence ID" value="CEK76683.1"/>
    <property type="molecule type" value="Transcribed_RNA"/>
</dbReference>
<gene>
    <name evidence="1" type="primary">ORF101047</name>
</gene>
<dbReference type="AlphaFoldDB" id="A0A0B7A7B8"/>
<protein>
    <submittedName>
        <fullName evidence="1">Uncharacterized protein</fullName>
    </submittedName>
</protein>
<evidence type="ECO:0000313" key="1">
    <source>
        <dbReference type="EMBL" id="CEK76683.1"/>
    </source>
</evidence>
<organism evidence="1">
    <name type="scientific">Arion vulgaris</name>
    <dbReference type="NCBI Taxonomy" id="1028688"/>
    <lineage>
        <taxon>Eukaryota</taxon>
        <taxon>Metazoa</taxon>
        <taxon>Spiralia</taxon>
        <taxon>Lophotrochozoa</taxon>
        <taxon>Mollusca</taxon>
        <taxon>Gastropoda</taxon>
        <taxon>Heterobranchia</taxon>
        <taxon>Euthyneura</taxon>
        <taxon>Panpulmonata</taxon>
        <taxon>Eupulmonata</taxon>
        <taxon>Stylommatophora</taxon>
        <taxon>Helicina</taxon>
        <taxon>Arionoidea</taxon>
        <taxon>Arionidae</taxon>
        <taxon>Arion</taxon>
    </lineage>
</organism>
<reference evidence="1" key="1">
    <citation type="submission" date="2014-12" db="EMBL/GenBank/DDBJ databases">
        <title>Insight into the proteome of Arion vulgaris.</title>
        <authorList>
            <person name="Aradska J."/>
            <person name="Bulat T."/>
            <person name="Smidak R."/>
            <person name="Sarate P."/>
            <person name="Gangsoo J."/>
            <person name="Sialana F."/>
            <person name="Bilban M."/>
            <person name="Lubec G."/>
        </authorList>
    </citation>
    <scope>NUCLEOTIDE SEQUENCE</scope>
    <source>
        <tissue evidence="1">Skin</tissue>
    </source>
</reference>
<name>A0A0B7A7B8_9EUPU</name>